<keyword evidence="4" id="KW-1185">Reference proteome</keyword>
<dbReference type="EMBL" id="JAEHOD010000002">
    <property type="protein sequence ID" value="KAG2454113.1"/>
    <property type="molecule type" value="Genomic_DNA"/>
</dbReference>
<feature type="region of interest" description="Disordered" evidence="1">
    <location>
        <begin position="196"/>
        <end position="226"/>
    </location>
</feature>
<feature type="signal peptide" evidence="2">
    <location>
        <begin position="1"/>
        <end position="17"/>
    </location>
</feature>
<feature type="compositionally biased region" description="Low complexity" evidence="1">
    <location>
        <begin position="243"/>
        <end position="255"/>
    </location>
</feature>
<reference evidence="3" key="1">
    <citation type="journal article" date="2020" name="bioRxiv">
        <title>Comparative genomics of Chlamydomonas.</title>
        <authorList>
            <person name="Craig R.J."/>
            <person name="Hasan A.R."/>
            <person name="Ness R.W."/>
            <person name="Keightley P.D."/>
        </authorList>
    </citation>
    <scope>NUCLEOTIDE SEQUENCE</scope>
    <source>
        <strain evidence="3">CCAP 11/173</strain>
    </source>
</reference>
<feature type="chain" id="PRO_5032357796" description="Glycosyltransferase family 92 protein" evidence="2">
    <location>
        <begin position="18"/>
        <end position="631"/>
    </location>
</feature>
<keyword evidence="2" id="KW-0732">Signal</keyword>
<comment type="caution">
    <text evidence="3">The sequence shown here is derived from an EMBL/GenBank/DDBJ whole genome shotgun (WGS) entry which is preliminary data.</text>
</comment>
<dbReference type="OrthoDB" id="537403at2759"/>
<feature type="region of interest" description="Disordered" evidence="1">
    <location>
        <begin position="243"/>
        <end position="269"/>
    </location>
</feature>
<gene>
    <name evidence="3" type="ORF">HYH02_001152</name>
</gene>
<organism evidence="3 4">
    <name type="scientific">Chlamydomonas schloesseri</name>
    <dbReference type="NCBI Taxonomy" id="2026947"/>
    <lineage>
        <taxon>Eukaryota</taxon>
        <taxon>Viridiplantae</taxon>
        <taxon>Chlorophyta</taxon>
        <taxon>core chlorophytes</taxon>
        <taxon>Chlorophyceae</taxon>
        <taxon>CS clade</taxon>
        <taxon>Chlamydomonadales</taxon>
        <taxon>Chlamydomonadaceae</taxon>
        <taxon>Chlamydomonas</taxon>
    </lineage>
</organism>
<sequence length="631" mass="67366">MTLPLLFVLAAVSCAQAQLLRSSELGITKCELQASRGRANEGRVEDKPVLLYVFITACSAGTWRGSSIVPGSEPGSGSKQQAGGGTLHVAGHFFLHDPARPIRTTQLQAVDEAKDWAVQEGALLLKSPHTGREWPLTLQLAGPWSNPHRHRYPGRLSAVLTDLDPVDAALLEFHVLARPDFHTSCTFLASTARAPAWPPPVMRARDGDDDGGEAHTGAEERDARRRRRRRARRQLWERSVLGLQSGDSSDGAGDADQSEEGRVQSGGDLVGRRIGHSLDIRQGPQHCGWLDETGAEIEDELTAARTRPSYMVVSPFFGLPASEYASLLLHHMRYHDVLGVRRYLVYVEAGASALAADSRVQAAVAGGRLRLVLWEEVPHFLEQDTGRRHPYASQSLVYNHGLLALWHELAVAAIADVDEYLVTPERTTLAQVLEGCAEAGTPPAASLQVTRRVGYCTGCVDAISGGGGGGGAGGSRGKRSPADRLDKGALSAAHPLERALWLNGSALARQEAYDGVLAAAAAAGFPPRGHGDGGGGGGGAGLVHPLALYGVSTGDAEPKSVLLVHRAAFSNPHITYPLPGQRGSGASTYCAYWLHLRSQVALRLSGGRPTDVREVKRASLWVLDELYGSEL</sequence>
<evidence type="ECO:0008006" key="5">
    <source>
        <dbReference type="Google" id="ProtNLM"/>
    </source>
</evidence>
<evidence type="ECO:0000256" key="2">
    <source>
        <dbReference type="SAM" id="SignalP"/>
    </source>
</evidence>
<evidence type="ECO:0000313" key="3">
    <source>
        <dbReference type="EMBL" id="KAG2454113.1"/>
    </source>
</evidence>
<accession>A0A835WVU0</accession>
<protein>
    <recommendedName>
        <fullName evidence="5">Glycosyltransferase family 92 protein</fullName>
    </recommendedName>
</protein>
<evidence type="ECO:0000313" key="4">
    <source>
        <dbReference type="Proteomes" id="UP000613740"/>
    </source>
</evidence>
<proteinExistence type="predicted"/>
<evidence type="ECO:0000256" key="1">
    <source>
        <dbReference type="SAM" id="MobiDB-lite"/>
    </source>
</evidence>
<name>A0A835WVU0_9CHLO</name>
<feature type="compositionally biased region" description="Basic and acidic residues" evidence="1">
    <location>
        <begin position="212"/>
        <end position="223"/>
    </location>
</feature>
<dbReference type="Proteomes" id="UP000613740">
    <property type="component" value="Unassembled WGS sequence"/>
</dbReference>
<dbReference type="AlphaFoldDB" id="A0A835WVU0"/>